<evidence type="ECO:0000256" key="1">
    <source>
        <dbReference type="ARBA" id="ARBA00001947"/>
    </source>
</evidence>
<dbReference type="InterPro" id="IPR043795">
    <property type="entry name" value="N-alpha-Ac-DABA-like"/>
</dbReference>
<gene>
    <name evidence="6" type="ORF">LPB140_10585</name>
</gene>
<evidence type="ECO:0000259" key="5">
    <source>
        <dbReference type="Pfam" id="PF24827"/>
    </source>
</evidence>
<dbReference type="KEGG" id="sphl:LPB140_10585"/>
<accession>A0A1L3JF94</accession>
<evidence type="ECO:0000256" key="3">
    <source>
        <dbReference type="ARBA" id="ARBA00022801"/>
    </source>
</evidence>
<dbReference type="AlphaFoldDB" id="A0A1L3JF94"/>
<keyword evidence="4" id="KW-0862">Zinc</keyword>
<dbReference type="PANTHER" id="PTHR37326:SF2">
    <property type="entry name" value="SUCCINYLGLUTAMATE DESUCCINYLASE_ASPARTOACYLASE FAMILY PROTEIN"/>
    <property type="match status" value="1"/>
</dbReference>
<evidence type="ECO:0000256" key="2">
    <source>
        <dbReference type="ARBA" id="ARBA00022723"/>
    </source>
</evidence>
<dbReference type="InterPro" id="IPR053138">
    <property type="entry name" value="N-alpha-Ac-DABA_deacetylase"/>
</dbReference>
<dbReference type="InterPro" id="IPR055438">
    <property type="entry name" value="AstE_AspA_cat"/>
</dbReference>
<dbReference type="Gene3D" id="3.40.630.10">
    <property type="entry name" value="Zn peptidases"/>
    <property type="match status" value="1"/>
</dbReference>
<keyword evidence="3" id="KW-0378">Hydrolase</keyword>
<keyword evidence="7" id="KW-1185">Reference proteome</keyword>
<dbReference type="CDD" id="cd06251">
    <property type="entry name" value="M14_ASTE_ASPA-like"/>
    <property type="match status" value="1"/>
</dbReference>
<dbReference type="SUPFAM" id="SSF53187">
    <property type="entry name" value="Zn-dependent exopeptidases"/>
    <property type="match status" value="1"/>
</dbReference>
<comment type="cofactor">
    <cofactor evidence="1">
        <name>Zn(2+)</name>
        <dbReference type="ChEBI" id="CHEBI:29105"/>
    </cofactor>
</comment>
<name>A0A1L3JF94_9SPHN</name>
<dbReference type="PIRSF" id="PIRSF039012">
    <property type="entry name" value="ASP"/>
    <property type="match status" value="1"/>
</dbReference>
<sequence>MPKVKAAPFIISGESIAPGTARRVALPVSDLSAGMQANLEVHVVHGRYKGPTIFISAAIHGDEITGTEIIRRVIAKLRPKALAGTILCLPVVNMFGFIAQQRYLPDRRDLNRCFPGSKKGSLGSQLAYIFTSEIVDRCSLGIDIHSAAQHRYNLPQIRIDAGSERLAELAKAFAPPAIIVSALRDGSLRAMAKERGVEMLLMEAGEALRIDDFSVNIGVIGIFRVLQNMGMIKTKRLGKVAAKPARAKGSFWLRASRGGLCKMLKTSGNAVKKGEVIAEISDIFGECPEELTCPADGLIIGHSNLPIVNQGDALFHIAEVKLFDDVEERIEKLSDAIFSETLLDEDELL</sequence>
<evidence type="ECO:0000313" key="6">
    <source>
        <dbReference type="EMBL" id="APG63790.1"/>
    </source>
</evidence>
<dbReference type="GO" id="GO:0046872">
    <property type="term" value="F:metal ion binding"/>
    <property type="evidence" value="ECO:0007669"/>
    <property type="project" value="UniProtKB-KW"/>
</dbReference>
<dbReference type="PANTHER" id="PTHR37326">
    <property type="entry name" value="BLL3975 PROTEIN"/>
    <property type="match status" value="1"/>
</dbReference>
<dbReference type="EMBL" id="CP018154">
    <property type="protein sequence ID" value="APG63790.1"/>
    <property type="molecule type" value="Genomic_DNA"/>
</dbReference>
<feature type="domain" description="Succinylglutamate desuccinylase/Aspartoacylase catalytic" evidence="5">
    <location>
        <begin position="49"/>
        <end position="227"/>
    </location>
</feature>
<dbReference type="STRING" id="1913578.LPB140_10585"/>
<dbReference type="Proteomes" id="UP000242561">
    <property type="component" value="Chromosome"/>
</dbReference>
<protein>
    <submittedName>
        <fullName evidence="6">Succinylglutamate desuccinylase</fullName>
    </submittedName>
</protein>
<evidence type="ECO:0000256" key="4">
    <source>
        <dbReference type="ARBA" id="ARBA00022833"/>
    </source>
</evidence>
<dbReference type="GO" id="GO:0016788">
    <property type="term" value="F:hydrolase activity, acting on ester bonds"/>
    <property type="evidence" value="ECO:0007669"/>
    <property type="project" value="InterPro"/>
</dbReference>
<dbReference type="Pfam" id="PF24827">
    <property type="entry name" value="AstE_AspA_cat"/>
    <property type="match status" value="1"/>
</dbReference>
<proteinExistence type="predicted"/>
<dbReference type="GO" id="GO:0016811">
    <property type="term" value="F:hydrolase activity, acting on carbon-nitrogen (but not peptide) bonds, in linear amides"/>
    <property type="evidence" value="ECO:0007669"/>
    <property type="project" value="InterPro"/>
</dbReference>
<reference evidence="6 7" key="1">
    <citation type="submission" date="2016-11" db="EMBL/GenBank/DDBJ databases">
        <title>Sphingorhabdus sp. LPB0140, isolated from marine environment.</title>
        <authorList>
            <person name="Kim E."/>
            <person name="Yi H."/>
        </authorList>
    </citation>
    <scope>NUCLEOTIDE SEQUENCE [LARGE SCALE GENOMIC DNA]</scope>
    <source>
        <strain evidence="6 7">LPB0140</strain>
    </source>
</reference>
<organism evidence="6 7">
    <name type="scientific">Sphingorhabdus lutea</name>
    <dbReference type="NCBI Taxonomy" id="1913578"/>
    <lineage>
        <taxon>Bacteria</taxon>
        <taxon>Pseudomonadati</taxon>
        <taxon>Pseudomonadota</taxon>
        <taxon>Alphaproteobacteria</taxon>
        <taxon>Sphingomonadales</taxon>
        <taxon>Sphingomonadaceae</taxon>
        <taxon>Sphingorhabdus</taxon>
    </lineage>
</organism>
<evidence type="ECO:0000313" key="7">
    <source>
        <dbReference type="Proteomes" id="UP000242561"/>
    </source>
</evidence>
<keyword evidence="2" id="KW-0479">Metal-binding</keyword>